<proteinExistence type="predicted"/>
<dbReference type="GO" id="GO:0022857">
    <property type="term" value="F:transmembrane transporter activity"/>
    <property type="evidence" value="ECO:0007669"/>
    <property type="project" value="InterPro"/>
</dbReference>
<dbReference type="InterPro" id="IPR036259">
    <property type="entry name" value="MFS_trans_sf"/>
</dbReference>
<keyword evidence="9" id="KW-1185">Reference proteome</keyword>
<feature type="transmembrane region" description="Helical" evidence="6">
    <location>
        <begin position="213"/>
        <end position="232"/>
    </location>
</feature>
<feature type="transmembrane region" description="Helical" evidence="6">
    <location>
        <begin position="285"/>
        <end position="305"/>
    </location>
</feature>
<dbReference type="InterPro" id="IPR020846">
    <property type="entry name" value="MFS_dom"/>
</dbReference>
<dbReference type="PANTHER" id="PTHR23501">
    <property type="entry name" value="MAJOR FACILITATOR SUPERFAMILY"/>
    <property type="match status" value="1"/>
</dbReference>
<keyword evidence="5 6" id="KW-0472">Membrane</keyword>
<name>A0A6A6T4Z2_9PLEO</name>
<dbReference type="PROSITE" id="PS50850">
    <property type="entry name" value="MFS"/>
    <property type="match status" value="1"/>
</dbReference>
<feature type="transmembrane region" description="Helical" evidence="6">
    <location>
        <begin position="122"/>
        <end position="147"/>
    </location>
</feature>
<dbReference type="PROSITE" id="PS00216">
    <property type="entry name" value="SUGAR_TRANSPORT_1"/>
    <property type="match status" value="1"/>
</dbReference>
<evidence type="ECO:0000259" key="7">
    <source>
        <dbReference type="PROSITE" id="PS50850"/>
    </source>
</evidence>
<keyword evidence="3 6" id="KW-0812">Transmembrane</keyword>
<dbReference type="InterPro" id="IPR053791">
    <property type="entry name" value="MFS_Tri12-like"/>
</dbReference>
<feature type="transmembrane region" description="Helical" evidence="6">
    <location>
        <begin position="361"/>
        <end position="383"/>
    </location>
</feature>
<evidence type="ECO:0000256" key="3">
    <source>
        <dbReference type="ARBA" id="ARBA00022692"/>
    </source>
</evidence>
<protein>
    <submittedName>
        <fullName evidence="8">MFS general substrate transporter</fullName>
    </submittedName>
</protein>
<gene>
    <name evidence="8" type="ORF">K491DRAFT_704775</name>
</gene>
<keyword evidence="4 6" id="KW-1133">Transmembrane helix</keyword>
<feature type="transmembrane region" description="Helical" evidence="6">
    <location>
        <begin position="48"/>
        <end position="72"/>
    </location>
</feature>
<evidence type="ECO:0000256" key="5">
    <source>
        <dbReference type="ARBA" id="ARBA00023136"/>
    </source>
</evidence>
<feature type="transmembrane region" description="Helical" evidence="6">
    <location>
        <begin position="419"/>
        <end position="439"/>
    </location>
</feature>
<dbReference type="SUPFAM" id="SSF103473">
    <property type="entry name" value="MFS general substrate transporter"/>
    <property type="match status" value="1"/>
</dbReference>
<dbReference type="PANTHER" id="PTHR23501:SF109">
    <property type="entry name" value="MAJOR FACILITATOR SUPERFAMILY (MFS) PROFILE DOMAIN-CONTAINING PROTEIN-RELATED"/>
    <property type="match status" value="1"/>
</dbReference>
<evidence type="ECO:0000256" key="4">
    <source>
        <dbReference type="ARBA" id="ARBA00022989"/>
    </source>
</evidence>
<accession>A0A6A6T4Z2</accession>
<dbReference type="Proteomes" id="UP000799324">
    <property type="component" value="Unassembled WGS sequence"/>
</dbReference>
<organism evidence="8 9">
    <name type="scientific">Lophiostoma macrostomum CBS 122681</name>
    <dbReference type="NCBI Taxonomy" id="1314788"/>
    <lineage>
        <taxon>Eukaryota</taxon>
        <taxon>Fungi</taxon>
        <taxon>Dikarya</taxon>
        <taxon>Ascomycota</taxon>
        <taxon>Pezizomycotina</taxon>
        <taxon>Dothideomycetes</taxon>
        <taxon>Pleosporomycetidae</taxon>
        <taxon>Pleosporales</taxon>
        <taxon>Lophiostomataceae</taxon>
        <taxon>Lophiostoma</taxon>
    </lineage>
</organism>
<dbReference type="AlphaFoldDB" id="A0A6A6T4Z2"/>
<feature type="transmembrane region" description="Helical" evidence="6">
    <location>
        <begin position="317"/>
        <end position="341"/>
    </location>
</feature>
<reference evidence="8" key="1">
    <citation type="journal article" date="2020" name="Stud. Mycol.">
        <title>101 Dothideomycetes genomes: a test case for predicting lifestyles and emergence of pathogens.</title>
        <authorList>
            <person name="Haridas S."/>
            <person name="Albert R."/>
            <person name="Binder M."/>
            <person name="Bloem J."/>
            <person name="Labutti K."/>
            <person name="Salamov A."/>
            <person name="Andreopoulos B."/>
            <person name="Baker S."/>
            <person name="Barry K."/>
            <person name="Bills G."/>
            <person name="Bluhm B."/>
            <person name="Cannon C."/>
            <person name="Castanera R."/>
            <person name="Culley D."/>
            <person name="Daum C."/>
            <person name="Ezra D."/>
            <person name="Gonzalez J."/>
            <person name="Henrissat B."/>
            <person name="Kuo A."/>
            <person name="Liang C."/>
            <person name="Lipzen A."/>
            <person name="Lutzoni F."/>
            <person name="Magnuson J."/>
            <person name="Mondo S."/>
            <person name="Nolan M."/>
            <person name="Ohm R."/>
            <person name="Pangilinan J."/>
            <person name="Park H.-J."/>
            <person name="Ramirez L."/>
            <person name="Alfaro M."/>
            <person name="Sun H."/>
            <person name="Tritt A."/>
            <person name="Yoshinaga Y."/>
            <person name="Zwiers L.-H."/>
            <person name="Turgeon B."/>
            <person name="Goodwin S."/>
            <person name="Spatafora J."/>
            <person name="Crous P."/>
            <person name="Grigoriev I."/>
        </authorList>
    </citation>
    <scope>NUCLEOTIDE SEQUENCE</scope>
    <source>
        <strain evidence="8">CBS 122681</strain>
    </source>
</reference>
<dbReference type="InterPro" id="IPR010573">
    <property type="entry name" value="MFS_Str1/Tri12-like"/>
</dbReference>
<feature type="domain" description="Major facilitator superfamily (MFS) profile" evidence="7">
    <location>
        <begin position="48"/>
        <end position="567"/>
    </location>
</feature>
<feature type="transmembrane region" description="Helical" evidence="6">
    <location>
        <begin position="92"/>
        <end position="110"/>
    </location>
</feature>
<dbReference type="Gene3D" id="1.20.1250.20">
    <property type="entry name" value="MFS general substrate transporter like domains"/>
    <property type="match status" value="1"/>
</dbReference>
<feature type="transmembrane region" description="Helical" evidence="6">
    <location>
        <begin position="395"/>
        <end position="413"/>
    </location>
</feature>
<feature type="transmembrane region" description="Helical" evidence="6">
    <location>
        <begin position="252"/>
        <end position="273"/>
    </location>
</feature>
<evidence type="ECO:0000313" key="8">
    <source>
        <dbReference type="EMBL" id="KAF2655119.1"/>
    </source>
</evidence>
<feature type="transmembrane region" description="Helical" evidence="6">
    <location>
        <begin position="543"/>
        <end position="561"/>
    </location>
</feature>
<evidence type="ECO:0000256" key="6">
    <source>
        <dbReference type="SAM" id="Phobius"/>
    </source>
</evidence>
<dbReference type="GO" id="GO:0005886">
    <property type="term" value="C:plasma membrane"/>
    <property type="evidence" value="ECO:0007669"/>
    <property type="project" value="TreeGrafter"/>
</dbReference>
<evidence type="ECO:0000256" key="1">
    <source>
        <dbReference type="ARBA" id="ARBA00004141"/>
    </source>
</evidence>
<keyword evidence="2" id="KW-0813">Transport</keyword>
<evidence type="ECO:0000256" key="2">
    <source>
        <dbReference type="ARBA" id="ARBA00022448"/>
    </source>
</evidence>
<comment type="subcellular location">
    <subcellularLocation>
        <location evidence="1">Membrane</location>
        <topology evidence="1">Multi-pass membrane protein</topology>
    </subcellularLocation>
</comment>
<feature type="transmembrane region" description="Helical" evidence="6">
    <location>
        <begin position="153"/>
        <end position="171"/>
    </location>
</feature>
<evidence type="ECO:0000313" key="9">
    <source>
        <dbReference type="Proteomes" id="UP000799324"/>
    </source>
</evidence>
<dbReference type="CDD" id="cd06179">
    <property type="entry name" value="MFS_TRI12_like"/>
    <property type="match status" value="1"/>
</dbReference>
<dbReference type="InterPro" id="IPR005829">
    <property type="entry name" value="Sugar_transporter_CS"/>
</dbReference>
<dbReference type="EMBL" id="MU004353">
    <property type="protein sequence ID" value="KAF2655119.1"/>
    <property type="molecule type" value="Genomic_DNA"/>
</dbReference>
<dbReference type="OrthoDB" id="4161376at2759"/>
<dbReference type="Pfam" id="PF06609">
    <property type="entry name" value="TRI12"/>
    <property type="match status" value="1"/>
</dbReference>
<sequence>MASEKPESLTPHMVQEEDVESNNKYRELPLNADEHGFTAHQQTLPPGYFYSPFFLGTMSATGLGLACAVGGFGLAAPNLTLINADIGPDPNIVWVSLVYTLTLAVGLILVGRLSDLFGRRYFFIGSAALALIGCIVCATAQSVGALIGGTTLIGLAASGQQSFAFITGEIVPMKYRFAANAVMYFFCLPFAGFGPAISKAFILYTAAGWRWCYYLMIIVNFFSGLLFTLFYFPPTFKMKFNNRTKMQQIKEFDYIGTVLFVAGFLVFLLGLSWGGGVYPWKSAHVISTMVIGGVTIIAFALWEVYGNLKEPLLPVHLFKNFGWVAACILLGLGASIYYAMAIIWPQMVAVLYTDDGGASMYAAWLSCAPSVMINAGQIVAGFLAEPIGKTKYQCITVLVIGGALLGAIASATSETKATATVLIIIGSFFIGWNESVCLSNSGIELLDQREIGTAVGAAGSVRSAISSIASAVYLTVLSNRLAQTIPAVVPPALVTAGLPASSVADFMTGLTTGSFAGIPGLTDTILAAGVQAYKTASAQAYSTVFYTTIAFTGTAVVFSFFSPNVDDKMTGEVAVTLGRD</sequence>
<feature type="transmembrane region" description="Helical" evidence="6">
    <location>
        <begin position="183"/>
        <end position="207"/>
    </location>
</feature>